<accession>A0A918H0F7</accession>
<sequence>MPPPVGVGARPVGVGRDRVGAARRGVVPTRSAPAERMPTTGSDVAAALRGVVPTRPALRDDCPQQVHLCGAFTHNAGRRCKPHGGALARNGGRKAASAA</sequence>
<comment type="caution">
    <text evidence="2">The sequence shown here is derived from an EMBL/GenBank/DDBJ whole genome shotgun (WGS) entry which is preliminary data.</text>
</comment>
<reference evidence="2" key="1">
    <citation type="journal article" date="2014" name="Int. J. Syst. Evol. Microbiol.">
        <title>Complete genome sequence of Corynebacterium casei LMG S-19264T (=DSM 44701T), isolated from a smear-ripened cheese.</title>
        <authorList>
            <consortium name="US DOE Joint Genome Institute (JGI-PGF)"/>
            <person name="Walter F."/>
            <person name="Albersmeier A."/>
            <person name="Kalinowski J."/>
            <person name="Ruckert C."/>
        </authorList>
    </citation>
    <scope>NUCLEOTIDE SEQUENCE</scope>
    <source>
        <strain evidence="2">JCM 3172</strain>
    </source>
</reference>
<evidence type="ECO:0000256" key="1">
    <source>
        <dbReference type="SAM" id="MobiDB-lite"/>
    </source>
</evidence>
<protein>
    <submittedName>
        <fullName evidence="2">Uncharacterized protein</fullName>
    </submittedName>
</protein>
<name>A0A918H0F7_9ACTN</name>
<proteinExistence type="predicted"/>
<feature type="compositionally biased region" description="Low complexity" evidence="1">
    <location>
        <begin position="1"/>
        <end position="14"/>
    </location>
</feature>
<keyword evidence="3" id="KW-1185">Reference proteome</keyword>
<feature type="region of interest" description="Disordered" evidence="1">
    <location>
        <begin position="1"/>
        <end position="41"/>
    </location>
</feature>
<dbReference type="AlphaFoldDB" id="A0A918H0F7"/>
<gene>
    <name evidence="2" type="ORF">GCM10014713_18790</name>
</gene>
<dbReference type="Proteomes" id="UP000619486">
    <property type="component" value="Unassembled WGS sequence"/>
</dbReference>
<dbReference type="EMBL" id="BMQQ01000005">
    <property type="protein sequence ID" value="GGT25979.1"/>
    <property type="molecule type" value="Genomic_DNA"/>
</dbReference>
<evidence type="ECO:0000313" key="3">
    <source>
        <dbReference type="Proteomes" id="UP000619486"/>
    </source>
</evidence>
<organism evidence="2 3">
    <name type="scientific">Streptomyces purpureus</name>
    <dbReference type="NCBI Taxonomy" id="1951"/>
    <lineage>
        <taxon>Bacteria</taxon>
        <taxon>Bacillati</taxon>
        <taxon>Actinomycetota</taxon>
        <taxon>Actinomycetes</taxon>
        <taxon>Kitasatosporales</taxon>
        <taxon>Streptomycetaceae</taxon>
        <taxon>Streptomyces</taxon>
    </lineage>
</organism>
<reference evidence="2" key="2">
    <citation type="submission" date="2020-09" db="EMBL/GenBank/DDBJ databases">
        <authorList>
            <person name="Sun Q."/>
            <person name="Ohkuma M."/>
        </authorList>
    </citation>
    <scope>NUCLEOTIDE SEQUENCE</scope>
    <source>
        <strain evidence="2">JCM 3172</strain>
    </source>
</reference>
<evidence type="ECO:0000313" key="2">
    <source>
        <dbReference type="EMBL" id="GGT25979.1"/>
    </source>
</evidence>